<evidence type="ECO:0000256" key="1">
    <source>
        <dbReference type="SAM" id="MobiDB-lite"/>
    </source>
</evidence>
<feature type="region of interest" description="Disordered" evidence="1">
    <location>
        <begin position="640"/>
        <end position="672"/>
    </location>
</feature>
<dbReference type="EMBL" id="KB870810">
    <property type="protein sequence ID" value="EOA20008.1"/>
    <property type="molecule type" value="Genomic_DNA"/>
</dbReference>
<name>R0H8Y1_9BRAS</name>
<sequence>MVVKMKQIMRWPPWPPLFAVKFDVIVVVHKMEGLLDSDGDGDDNDQSQRGGSTRKRPVVEIKWKGPKSVTLKRSVVRNLTEEGGFRGDGVVEWNEEFKRVCEFSVYKEGAFLPWIVSFTVFNGLNQGSKEKVRSFGKASLNIAEYFSLMKEDDVQVKVPLKNCGSSSVRSPCLHISLQFSLKESLPERQRSALPVLWSPLSTEAEKAESVVKVGLRKMKSFNHCMSNPQASEKEGDKDGSSGSGSEGKSPDRNLDSDSAYPLDTDSLDEGDAADESEENKENESGVADPVNYKTLRYANWARGSFHTDTNPEDEDLIYYSHRSPLAETRHCGDEVSNDVVILEQAKGQMSKKRMLSWKKRKLSFRSPKQKGEPLLKKDCLEEGGDDIDFDRRQLSSSDESNSDWYRSDDSVMKPLSQFGDDDFVVGSWETKEIISRDGRMKLTAQVFLASIDQRSERAAGESACTALVAVMAHWLGSNRDIIPTRSEFDSLIREGSSEWRNMCENEEYRERFPDKHFDLETVLQAKIRPICVAPEKSFIGFFHPEKSEEEEGKEDASLDFLKDVMSFDSIWEEIMKQEPEEAASEPVIYIVSWNDHFFVLLVKHDAYYIIDTLGERLYEGCNQAYVLKFDKDAEIQRLAPAKDNKASLENQKQGGGKNKSEQSERSKDSDEQEVVVCRGKESCREYIKSFLAAIPIQQVKADMKKGLVSSLHHRLQIELHYTKHLQPNNVIESSGTEETVSGAAVSVTVAWSLASQFSNSGGFGCEMAELLGVKV</sequence>
<feature type="compositionally biased region" description="Basic and acidic residues" evidence="1">
    <location>
        <begin position="658"/>
        <end position="669"/>
    </location>
</feature>
<feature type="region of interest" description="Disordered" evidence="1">
    <location>
        <begin position="37"/>
        <end position="56"/>
    </location>
</feature>
<feature type="domain" description="C2 NT-type" evidence="2">
    <location>
        <begin position="12"/>
        <end position="181"/>
    </location>
</feature>
<proteinExistence type="predicted"/>
<dbReference type="AlphaFoldDB" id="R0H8Y1"/>
<dbReference type="PROSITE" id="PS51840">
    <property type="entry name" value="C2_NT"/>
    <property type="match status" value="1"/>
</dbReference>
<feature type="region of interest" description="Disordered" evidence="1">
    <location>
        <begin position="222"/>
        <end position="288"/>
    </location>
</feature>
<dbReference type="PANTHER" id="PTHR31182:SF23">
    <property type="entry name" value="SPLICING FACTOR 3A SUBUNIT"/>
    <property type="match status" value="1"/>
</dbReference>
<dbReference type="Pfam" id="PF10358">
    <property type="entry name" value="NT-C2"/>
    <property type="match status" value="1"/>
</dbReference>
<dbReference type="STRING" id="81985.R0H8Y1"/>
<dbReference type="KEGG" id="crb:17882674"/>
<evidence type="ECO:0000259" key="2">
    <source>
        <dbReference type="PROSITE" id="PS51840"/>
    </source>
</evidence>
<organism evidence="3 4">
    <name type="scientific">Capsella rubella</name>
    <dbReference type="NCBI Taxonomy" id="81985"/>
    <lineage>
        <taxon>Eukaryota</taxon>
        <taxon>Viridiplantae</taxon>
        <taxon>Streptophyta</taxon>
        <taxon>Embryophyta</taxon>
        <taxon>Tracheophyta</taxon>
        <taxon>Spermatophyta</taxon>
        <taxon>Magnoliopsida</taxon>
        <taxon>eudicotyledons</taxon>
        <taxon>Gunneridae</taxon>
        <taxon>Pentapetalae</taxon>
        <taxon>rosids</taxon>
        <taxon>malvids</taxon>
        <taxon>Brassicales</taxon>
        <taxon>Brassicaceae</taxon>
        <taxon>Camelineae</taxon>
        <taxon>Capsella</taxon>
    </lineage>
</organism>
<gene>
    <name evidence="3" type="ORF">CARUB_v10000272mg</name>
</gene>
<dbReference type="OrthoDB" id="733571at2759"/>
<keyword evidence="4" id="KW-1185">Reference proteome</keyword>
<accession>R0H8Y1</accession>
<evidence type="ECO:0000313" key="4">
    <source>
        <dbReference type="Proteomes" id="UP000029121"/>
    </source>
</evidence>
<protein>
    <recommendedName>
        <fullName evidence="2">C2 NT-type domain-containing protein</fullName>
    </recommendedName>
</protein>
<dbReference type="eggNOG" id="ENOG502QST8">
    <property type="taxonomic scope" value="Eukaryota"/>
</dbReference>
<evidence type="ECO:0000313" key="3">
    <source>
        <dbReference type="EMBL" id="EOA20008.1"/>
    </source>
</evidence>
<dbReference type="Proteomes" id="UP000029121">
    <property type="component" value="Unassembled WGS sequence"/>
</dbReference>
<dbReference type="PANTHER" id="PTHR31182">
    <property type="entry name" value="C2 NT-TYPE DOMAIN-CONTAINING PROTEIN"/>
    <property type="match status" value="1"/>
</dbReference>
<dbReference type="InterPro" id="IPR019448">
    <property type="entry name" value="NT-C2"/>
</dbReference>
<feature type="compositionally biased region" description="Acidic residues" evidence="1">
    <location>
        <begin position="265"/>
        <end position="280"/>
    </location>
</feature>
<reference evidence="4" key="1">
    <citation type="journal article" date="2013" name="Nat. Genet.">
        <title>The Capsella rubella genome and the genomic consequences of rapid mating system evolution.</title>
        <authorList>
            <person name="Slotte T."/>
            <person name="Hazzouri K.M."/>
            <person name="Agren J.A."/>
            <person name="Koenig D."/>
            <person name="Maumus F."/>
            <person name="Guo Y.L."/>
            <person name="Steige K."/>
            <person name="Platts A.E."/>
            <person name="Escobar J.S."/>
            <person name="Newman L.K."/>
            <person name="Wang W."/>
            <person name="Mandakova T."/>
            <person name="Vello E."/>
            <person name="Smith L.M."/>
            <person name="Henz S.R."/>
            <person name="Steffen J."/>
            <person name="Takuno S."/>
            <person name="Brandvain Y."/>
            <person name="Coop G."/>
            <person name="Andolfatto P."/>
            <person name="Hu T.T."/>
            <person name="Blanchette M."/>
            <person name="Clark R.M."/>
            <person name="Quesneville H."/>
            <person name="Nordborg M."/>
            <person name="Gaut B.S."/>
            <person name="Lysak M.A."/>
            <person name="Jenkins J."/>
            <person name="Grimwood J."/>
            <person name="Chapman J."/>
            <person name="Prochnik S."/>
            <person name="Shu S."/>
            <person name="Rokhsar D."/>
            <person name="Schmutz J."/>
            <person name="Weigel D."/>
            <person name="Wright S.I."/>
        </authorList>
    </citation>
    <scope>NUCLEOTIDE SEQUENCE [LARGE SCALE GENOMIC DNA]</scope>
    <source>
        <strain evidence="4">cv. Monte Gargano</strain>
    </source>
</reference>